<organism evidence="6 7">
    <name type="scientific">Cinchona calisaya</name>
    <dbReference type="NCBI Taxonomy" id="153742"/>
    <lineage>
        <taxon>Eukaryota</taxon>
        <taxon>Viridiplantae</taxon>
        <taxon>Streptophyta</taxon>
        <taxon>Embryophyta</taxon>
        <taxon>Tracheophyta</taxon>
        <taxon>Spermatophyta</taxon>
        <taxon>Magnoliopsida</taxon>
        <taxon>eudicotyledons</taxon>
        <taxon>Gunneridae</taxon>
        <taxon>Pentapetalae</taxon>
        <taxon>asterids</taxon>
        <taxon>lamiids</taxon>
        <taxon>Gentianales</taxon>
        <taxon>Rubiaceae</taxon>
        <taxon>Cinchonoideae</taxon>
        <taxon>Cinchoneae</taxon>
        <taxon>Cinchona</taxon>
    </lineage>
</organism>
<dbReference type="GO" id="GO:0005737">
    <property type="term" value="C:cytoplasm"/>
    <property type="evidence" value="ECO:0007669"/>
    <property type="project" value="UniProtKB-SubCell"/>
</dbReference>
<keyword evidence="4" id="KW-0067">ATP-binding</keyword>
<comment type="caution">
    <text evidence="6">The sequence shown here is derived from an EMBL/GenBank/DDBJ whole genome shotgun (WGS) entry which is preliminary data.</text>
</comment>
<proteinExistence type="predicted"/>
<evidence type="ECO:0000256" key="2">
    <source>
        <dbReference type="ARBA" id="ARBA00022490"/>
    </source>
</evidence>
<dbReference type="EMBL" id="JBJUIK010000012">
    <property type="protein sequence ID" value="KAL3509032.1"/>
    <property type="molecule type" value="Genomic_DNA"/>
</dbReference>
<protein>
    <recommendedName>
        <fullName evidence="5">Disease resistance protein winged helix domain-containing protein</fullName>
    </recommendedName>
</protein>
<evidence type="ECO:0000313" key="6">
    <source>
        <dbReference type="EMBL" id="KAL3509032.1"/>
    </source>
</evidence>
<dbReference type="PANTHER" id="PTHR23155">
    <property type="entry name" value="DISEASE RESISTANCE PROTEIN RP"/>
    <property type="match status" value="1"/>
</dbReference>
<dbReference type="Proteomes" id="UP001630127">
    <property type="component" value="Unassembled WGS sequence"/>
</dbReference>
<evidence type="ECO:0000256" key="1">
    <source>
        <dbReference type="ARBA" id="ARBA00004496"/>
    </source>
</evidence>
<dbReference type="InterPro" id="IPR058922">
    <property type="entry name" value="WHD_DRP"/>
</dbReference>
<evidence type="ECO:0000313" key="7">
    <source>
        <dbReference type="Proteomes" id="UP001630127"/>
    </source>
</evidence>
<sequence>MWLWIAEGFVQDPMRLEDVAEEYMMDLIGRNLVMVSKQNSAGGVKACYIQDMLHEFCKSKAKEENFLIMLQEYDELSVFNSPLNLQRLSIFSKYRTLRIRVYFVQI</sequence>
<dbReference type="InterPro" id="IPR036388">
    <property type="entry name" value="WH-like_DNA-bd_sf"/>
</dbReference>
<keyword evidence="2" id="KW-0963">Cytoplasm</keyword>
<keyword evidence="3" id="KW-0547">Nucleotide-binding</keyword>
<dbReference type="AlphaFoldDB" id="A0ABD2YS51"/>
<evidence type="ECO:0000256" key="3">
    <source>
        <dbReference type="ARBA" id="ARBA00022741"/>
    </source>
</evidence>
<reference evidence="6 7" key="1">
    <citation type="submission" date="2024-11" db="EMBL/GenBank/DDBJ databases">
        <title>A near-complete genome assembly of Cinchona calisaya.</title>
        <authorList>
            <person name="Lian D.C."/>
            <person name="Zhao X.W."/>
            <person name="Wei L."/>
        </authorList>
    </citation>
    <scope>NUCLEOTIDE SEQUENCE [LARGE SCALE GENOMIC DNA]</scope>
    <source>
        <tissue evidence="6">Nenye</tissue>
    </source>
</reference>
<feature type="domain" description="Disease resistance protein winged helix" evidence="5">
    <location>
        <begin position="2"/>
        <end position="56"/>
    </location>
</feature>
<dbReference type="InterPro" id="IPR044974">
    <property type="entry name" value="Disease_R_plants"/>
</dbReference>
<dbReference type="PANTHER" id="PTHR23155:SF1152">
    <property type="entry name" value="AAA+ ATPASE DOMAIN-CONTAINING PROTEIN"/>
    <property type="match status" value="1"/>
</dbReference>
<evidence type="ECO:0000256" key="4">
    <source>
        <dbReference type="ARBA" id="ARBA00022840"/>
    </source>
</evidence>
<comment type="subcellular location">
    <subcellularLocation>
        <location evidence="1">Cytoplasm</location>
    </subcellularLocation>
</comment>
<dbReference type="Pfam" id="PF23559">
    <property type="entry name" value="WHD_DRP"/>
    <property type="match status" value="1"/>
</dbReference>
<evidence type="ECO:0000259" key="5">
    <source>
        <dbReference type="Pfam" id="PF23559"/>
    </source>
</evidence>
<keyword evidence="7" id="KW-1185">Reference proteome</keyword>
<accession>A0ABD2YS51</accession>
<gene>
    <name evidence="6" type="ORF">ACH5RR_028433</name>
</gene>
<dbReference type="Gene3D" id="1.10.10.10">
    <property type="entry name" value="Winged helix-like DNA-binding domain superfamily/Winged helix DNA-binding domain"/>
    <property type="match status" value="1"/>
</dbReference>
<name>A0ABD2YS51_9GENT</name>